<dbReference type="EMBL" id="CP012669">
    <property type="protein sequence ID" value="ALE15357.1"/>
    <property type="molecule type" value="Genomic_DNA"/>
</dbReference>
<name>A0A0M5KZT0_9SPHN</name>
<dbReference type="KEGG" id="aep:AMC99_00041"/>
<organism evidence="1 2">
    <name type="scientific">Altererythrobacter epoxidivorans</name>
    <dbReference type="NCBI Taxonomy" id="361183"/>
    <lineage>
        <taxon>Bacteria</taxon>
        <taxon>Pseudomonadati</taxon>
        <taxon>Pseudomonadota</taxon>
        <taxon>Alphaproteobacteria</taxon>
        <taxon>Sphingomonadales</taxon>
        <taxon>Erythrobacteraceae</taxon>
        <taxon>Altererythrobacter</taxon>
    </lineage>
</organism>
<dbReference type="Pfam" id="PF13365">
    <property type="entry name" value="Trypsin_2"/>
    <property type="match status" value="1"/>
</dbReference>
<dbReference type="Gene3D" id="2.40.10.120">
    <property type="match status" value="1"/>
</dbReference>
<dbReference type="PATRIC" id="fig|361183.4.peg.41"/>
<gene>
    <name evidence="1" type="ORF">AMC99_00041</name>
</gene>
<keyword evidence="2" id="KW-1185">Reference proteome</keyword>
<accession>A0A0M5KZT0</accession>
<dbReference type="Proteomes" id="UP000057938">
    <property type="component" value="Chromosome"/>
</dbReference>
<proteinExistence type="predicted"/>
<reference evidence="1 2" key="1">
    <citation type="submission" date="2015-09" db="EMBL/GenBank/DDBJ databases">
        <title>Complete genome sequence of a benzo[a]pyrene-degrading bacterium Altererythrobacter epoxidivorans CGMCC 1.7731T.</title>
        <authorList>
            <person name="Li Z."/>
            <person name="Cheng H."/>
            <person name="Huo Y."/>
            <person name="Xu X."/>
        </authorList>
    </citation>
    <scope>NUCLEOTIDE SEQUENCE [LARGE SCALE GENOMIC DNA]</scope>
    <source>
        <strain evidence="1 2">CGMCC 1.7731</strain>
    </source>
</reference>
<dbReference type="AlphaFoldDB" id="A0A0M5KZT0"/>
<dbReference type="OrthoDB" id="4774215at2"/>
<sequence length="355" mass="38360">MDFEKSQFHETYIRAAGAVAYVAVVDSKGDEGIGSCFHIGNGIFVTARHVVEGLTIKEVATTKSAYPKEQANSDAIAPRRLTIVEGPHFGPENIDVAVFRVDVGNTPLPAISVSQHTEYDLEEHDLVLADILILGYPPIPYTTIPVQVATLGQINAVVRVRHSPASHFIASTMARGGFSGGVALDRSGIALALVTESLGTDKSLVETGYNSLLSITPAVDLAAEKYGFSLSYGVPGRYSETLVAMRFSKHETTSLSSYVYDAHIYVMDDNRDVFVEMACNDDGVLQAALDAFAAIVSPRVHKRETGLVWFTPADNPAPAKLIAAADSARAQFLASRYLEVATEHSNWQLDTWRGD</sequence>
<evidence type="ECO:0000313" key="2">
    <source>
        <dbReference type="Proteomes" id="UP000057938"/>
    </source>
</evidence>
<evidence type="ECO:0008006" key="3">
    <source>
        <dbReference type="Google" id="ProtNLM"/>
    </source>
</evidence>
<evidence type="ECO:0000313" key="1">
    <source>
        <dbReference type="EMBL" id="ALE15357.1"/>
    </source>
</evidence>
<protein>
    <recommendedName>
        <fullName evidence="3">Serine protease</fullName>
    </recommendedName>
</protein>
<dbReference type="SUPFAM" id="SSF50494">
    <property type="entry name" value="Trypsin-like serine proteases"/>
    <property type="match status" value="1"/>
</dbReference>
<dbReference type="InterPro" id="IPR009003">
    <property type="entry name" value="Peptidase_S1_PA"/>
</dbReference>
<dbReference type="STRING" id="361183.AMC99_00041"/>